<dbReference type="eggNOG" id="COG1030">
    <property type="taxonomic scope" value="Bacteria"/>
</dbReference>
<dbReference type="InterPro" id="IPR012340">
    <property type="entry name" value="NA-bd_OB-fold"/>
</dbReference>
<dbReference type="PANTHER" id="PTHR33507:SF3">
    <property type="entry name" value="INNER MEMBRANE PROTEIN YBBJ"/>
    <property type="match status" value="1"/>
</dbReference>
<dbReference type="InterPro" id="IPR002810">
    <property type="entry name" value="NfeD-like_C"/>
</dbReference>
<evidence type="ECO:0000256" key="2">
    <source>
        <dbReference type="ARBA" id="ARBA00022692"/>
    </source>
</evidence>
<feature type="transmembrane region" description="Helical" evidence="5">
    <location>
        <begin position="6"/>
        <end position="24"/>
    </location>
</feature>
<dbReference type="HOGENOM" id="CLU_087257_2_1_9"/>
<evidence type="ECO:0000259" key="7">
    <source>
        <dbReference type="Pfam" id="PF24961"/>
    </source>
</evidence>
<comment type="subcellular location">
    <subcellularLocation>
        <location evidence="1">Membrane</location>
        <topology evidence="1">Multi-pass membrane protein</topology>
    </subcellularLocation>
</comment>
<dbReference type="Proteomes" id="UP000005262">
    <property type="component" value="Chromosome"/>
</dbReference>
<keyword evidence="3 5" id="KW-1133">Transmembrane helix</keyword>
<reference evidence="8 9" key="1">
    <citation type="journal article" date="2012" name="J. Bacteriol.">
        <title>Complete genome sequences of Desulfosporosinus orientis DSM765T, Desulfosporosinus youngiae DSM17734T, Desulfosporosinus meridiei DSM13257T, and Desulfosporosinus acidiphilus DSM22704T.</title>
        <authorList>
            <person name="Pester M."/>
            <person name="Brambilla E."/>
            <person name="Alazard D."/>
            <person name="Rattei T."/>
            <person name="Weinmaier T."/>
            <person name="Han J."/>
            <person name="Lucas S."/>
            <person name="Lapidus A."/>
            <person name="Cheng J.F."/>
            <person name="Goodwin L."/>
            <person name="Pitluck S."/>
            <person name="Peters L."/>
            <person name="Ovchinnikova G."/>
            <person name="Teshima H."/>
            <person name="Detter J.C."/>
            <person name="Han C.S."/>
            <person name="Tapia R."/>
            <person name="Land M.L."/>
            <person name="Hauser L."/>
            <person name="Kyrpides N.C."/>
            <person name="Ivanova N.N."/>
            <person name="Pagani I."/>
            <person name="Huntmann M."/>
            <person name="Wei C.L."/>
            <person name="Davenport K.W."/>
            <person name="Daligault H."/>
            <person name="Chain P.S."/>
            <person name="Chen A."/>
            <person name="Mavromatis K."/>
            <person name="Markowitz V."/>
            <person name="Szeto E."/>
            <person name="Mikhailova N."/>
            <person name="Pati A."/>
            <person name="Wagner M."/>
            <person name="Woyke T."/>
            <person name="Ollivier B."/>
            <person name="Klenk H.P."/>
            <person name="Spring S."/>
            <person name="Loy A."/>
        </authorList>
    </citation>
    <scope>NUCLEOTIDE SEQUENCE [LARGE SCALE GENOMIC DNA]</scope>
    <source>
        <strain evidence="9">ATCC BAA-275 / DSM 13257 / NCIMB 13706 / S10</strain>
    </source>
</reference>
<dbReference type="Pfam" id="PF01957">
    <property type="entry name" value="NfeD"/>
    <property type="match status" value="1"/>
</dbReference>
<feature type="domain" description="NfeD integral membrane" evidence="7">
    <location>
        <begin position="5"/>
        <end position="71"/>
    </location>
</feature>
<gene>
    <name evidence="8" type="ordered locus">Desmer_4593</name>
</gene>
<dbReference type="EMBL" id="CP003629">
    <property type="protein sequence ID" value="AFQ46397.1"/>
    <property type="molecule type" value="Genomic_DNA"/>
</dbReference>
<keyword evidence="9" id="KW-1185">Reference proteome</keyword>
<feature type="transmembrane region" description="Helical" evidence="5">
    <location>
        <begin position="52"/>
        <end position="71"/>
    </location>
</feature>
<name>J7IX51_DESMD</name>
<dbReference type="GO" id="GO:0006508">
    <property type="term" value="P:proteolysis"/>
    <property type="evidence" value="ECO:0007669"/>
    <property type="project" value="UniProtKB-KW"/>
</dbReference>
<dbReference type="GO" id="GO:0008233">
    <property type="term" value="F:peptidase activity"/>
    <property type="evidence" value="ECO:0007669"/>
    <property type="project" value="UniProtKB-KW"/>
</dbReference>
<dbReference type="InterPro" id="IPR056739">
    <property type="entry name" value="NfeD_membrane"/>
</dbReference>
<dbReference type="InterPro" id="IPR052165">
    <property type="entry name" value="Membrane_assoc_protease"/>
</dbReference>
<evidence type="ECO:0000313" key="9">
    <source>
        <dbReference type="Proteomes" id="UP000005262"/>
    </source>
</evidence>
<evidence type="ECO:0000256" key="5">
    <source>
        <dbReference type="SAM" id="Phobius"/>
    </source>
</evidence>
<feature type="domain" description="NfeD-like C-terminal" evidence="6">
    <location>
        <begin position="103"/>
        <end position="157"/>
    </location>
</feature>
<evidence type="ECO:0000256" key="3">
    <source>
        <dbReference type="ARBA" id="ARBA00022989"/>
    </source>
</evidence>
<sequence length="161" mass="17225">MSQSIIIALILLGIALLAIEIFVIPGFGVSGILGIAALISGIFLVTDSFLEGLLFTAGALIVLGILIYLSFKSPRTQRLWKKFSLSTRQTPKEGYVAPKPQYEMYLGQVGIALTQLRPAGTGDFDGVKLDVVTEGGFIGLGTTIKIIGVEGSRIIVREEKL</sequence>
<evidence type="ECO:0000256" key="1">
    <source>
        <dbReference type="ARBA" id="ARBA00004141"/>
    </source>
</evidence>
<keyword evidence="2 5" id="KW-0812">Transmembrane</keyword>
<proteinExistence type="predicted"/>
<dbReference type="Pfam" id="PF24961">
    <property type="entry name" value="NfeD_membrane"/>
    <property type="match status" value="1"/>
</dbReference>
<dbReference type="PANTHER" id="PTHR33507">
    <property type="entry name" value="INNER MEMBRANE PROTEIN YBBJ"/>
    <property type="match status" value="1"/>
</dbReference>
<accession>J7IX51</accession>
<dbReference type="KEGG" id="dmi:Desmer_4593"/>
<evidence type="ECO:0000313" key="8">
    <source>
        <dbReference type="EMBL" id="AFQ46397.1"/>
    </source>
</evidence>
<evidence type="ECO:0000259" key="6">
    <source>
        <dbReference type="Pfam" id="PF01957"/>
    </source>
</evidence>
<dbReference type="AlphaFoldDB" id="J7IX51"/>
<keyword evidence="8" id="KW-0645">Protease</keyword>
<organism evidence="8 9">
    <name type="scientific">Desulfosporosinus meridiei (strain ATCC BAA-275 / DSM 13257 / KCTC 12902 / NCIMB 13706 / S10)</name>
    <dbReference type="NCBI Taxonomy" id="768704"/>
    <lineage>
        <taxon>Bacteria</taxon>
        <taxon>Bacillati</taxon>
        <taxon>Bacillota</taxon>
        <taxon>Clostridia</taxon>
        <taxon>Eubacteriales</taxon>
        <taxon>Desulfitobacteriaceae</taxon>
        <taxon>Desulfosporosinus</taxon>
    </lineage>
</organism>
<protein>
    <submittedName>
        <fullName evidence="8">Membrane-bound serine protease (ClpP class)</fullName>
    </submittedName>
</protein>
<dbReference type="OrthoDB" id="9806253at2"/>
<dbReference type="STRING" id="768704.Desmer_4593"/>
<dbReference type="RefSeq" id="WP_014905301.1">
    <property type="nucleotide sequence ID" value="NC_018515.1"/>
</dbReference>
<dbReference type="GO" id="GO:0005886">
    <property type="term" value="C:plasma membrane"/>
    <property type="evidence" value="ECO:0007669"/>
    <property type="project" value="TreeGrafter"/>
</dbReference>
<reference evidence="9" key="2">
    <citation type="submission" date="2012-08" db="EMBL/GenBank/DDBJ databases">
        <title>Finished genome of Desulfosporosinus meridiei DSM 13257.</title>
        <authorList>
            <person name="Huntemann M."/>
            <person name="Wei C.-L."/>
            <person name="Han J."/>
            <person name="Detter J.C."/>
            <person name="Han C."/>
            <person name="Davenport K."/>
            <person name="Daligault H."/>
            <person name="Erkkila T."/>
            <person name="Gu W."/>
            <person name="Munk A.C.C."/>
            <person name="Teshima H."/>
            <person name="Xu Y."/>
            <person name="Chain P."/>
            <person name="Tapia R."/>
            <person name="Chen A."/>
            <person name="Krypides N."/>
            <person name="Mavromatis K."/>
            <person name="Markowitz V."/>
            <person name="Szeto E."/>
            <person name="Ivanova N."/>
            <person name="Mikhailova N."/>
            <person name="Ovchinnikova G."/>
            <person name="Pagani I."/>
            <person name="Pati A."/>
            <person name="Goodwin L."/>
            <person name="Peters L."/>
            <person name="Pitluck S."/>
            <person name="Woyke T."/>
            <person name="Pester M."/>
            <person name="Spring S."/>
            <person name="Ollivier B."/>
            <person name="Rattei T."/>
            <person name="Klenk H.-P."/>
            <person name="Wagner M."/>
            <person name="Loy A."/>
        </authorList>
    </citation>
    <scope>NUCLEOTIDE SEQUENCE [LARGE SCALE GENOMIC DNA]</scope>
    <source>
        <strain evidence="9">ATCC BAA-275 / DSM 13257 / NCIMB 13706 / S10</strain>
    </source>
</reference>
<keyword evidence="4 5" id="KW-0472">Membrane</keyword>
<keyword evidence="8" id="KW-0378">Hydrolase</keyword>
<evidence type="ECO:0000256" key="4">
    <source>
        <dbReference type="ARBA" id="ARBA00023136"/>
    </source>
</evidence>
<dbReference type="Gene3D" id="2.40.50.140">
    <property type="entry name" value="Nucleic acid-binding proteins"/>
    <property type="match status" value="1"/>
</dbReference>